<evidence type="ECO:0000313" key="2">
    <source>
        <dbReference type="Proteomes" id="UP000190188"/>
    </source>
</evidence>
<evidence type="ECO:0008006" key="3">
    <source>
        <dbReference type="Google" id="ProtNLM"/>
    </source>
</evidence>
<keyword evidence="2" id="KW-1185">Reference proteome</keyword>
<reference evidence="1 2" key="1">
    <citation type="submission" date="2017-01" db="EMBL/GenBank/DDBJ databases">
        <title>Genome analysis of Paenibacillus selenitrireducens ES3-24.</title>
        <authorList>
            <person name="Xu D."/>
            <person name="Yao R."/>
            <person name="Zheng S."/>
        </authorList>
    </citation>
    <scope>NUCLEOTIDE SEQUENCE [LARGE SCALE GENOMIC DNA]</scope>
    <source>
        <strain evidence="1 2">ES3-24</strain>
    </source>
</reference>
<dbReference type="InterPro" id="IPR018540">
    <property type="entry name" value="Spo0E-like"/>
</dbReference>
<dbReference type="SUPFAM" id="SSF140500">
    <property type="entry name" value="BAS1536-like"/>
    <property type="match status" value="1"/>
</dbReference>
<dbReference type="STRING" id="1324314.BVG16_16575"/>
<dbReference type="RefSeq" id="WP_233147063.1">
    <property type="nucleotide sequence ID" value="NZ_MSZX01000006.1"/>
</dbReference>
<dbReference type="Pfam" id="PF09388">
    <property type="entry name" value="SpoOE-like"/>
    <property type="match status" value="1"/>
</dbReference>
<proteinExistence type="predicted"/>
<dbReference type="EMBL" id="MSZX01000006">
    <property type="protein sequence ID" value="OPA76783.1"/>
    <property type="molecule type" value="Genomic_DNA"/>
</dbReference>
<evidence type="ECO:0000313" key="1">
    <source>
        <dbReference type="EMBL" id="OPA76783.1"/>
    </source>
</evidence>
<dbReference type="InterPro" id="IPR037208">
    <property type="entry name" value="Spo0E-like_sf"/>
</dbReference>
<dbReference type="GO" id="GO:0043937">
    <property type="term" value="P:regulation of sporulation"/>
    <property type="evidence" value="ECO:0007669"/>
    <property type="project" value="InterPro"/>
</dbReference>
<gene>
    <name evidence="1" type="ORF">BVG16_16575</name>
</gene>
<dbReference type="AlphaFoldDB" id="A0A1T2XB00"/>
<dbReference type="InterPro" id="IPR036638">
    <property type="entry name" value="HLH_DNA-bd_sf"/>
</dbReference>
<organism evidence="1 2">
    <name type="scientific">Paenibacillus selenitireducens</name>
    <dbReference type="NCBI Taxonomy" id="1324314"/>
    <lineage>
        <taxon>Bacteria</taxon>
        <taxon>Bacillati</taxon>
        <taxon>Bacillota</taxon>
        <taxon>Bacilli</taxon>
        <taxon>Bacillales</taxon>
        <taxon>Paenibacillaceae</taxon>
        <taxon>Paenibacillus</taxon>
    </lineage>
</organism>
<sequence length="70" mass="8073">MYSVEYDLRSKAGNSFSPAVALEDEIQFLRLKMEEIVLLEQSFTSDNVILISSMLDVKINEYMKINPRKA</sequence>
<dbReference type="GO" id="GO:0046983">
    <property type="term" value="F:protein dimerization activity"/>
    <property type="evidence" value="ECO:0007669"/>
    <property type="project" value="InterPro"/>
</dbReference>
<accession>A0A1T2XB00</accession>
<comment type="caution">
    <text evidence="1">The sequence shown here is derived from an EMBL/GenBank/DDBJ whole genome shotgun (WGS) entry which is preliminary data.</text>
</comment>
<dbReference type="Gene3D" id="4.10.280.10">
    <property type="entry name" value="Helix-loop-helix DNA-binding domain"/>
    <property type="match status" value="1"/>
</dbReference>
<name>A0A1T2XB00_9BACL</name>
<protein>
    <recommendedName>
        <fullName evidence="3">Aspartyl-phosphate phosphatase Spo0E family protein</fullName>
    </recommendedName>
</protein>
<dbReference type="Proteomes" id="UP000190188">
    <property type="component" value="Unassembled WGS sequence"/>
</dbReference>